<feature type="region of interest" description="Disordered" evidence="1">
    <location>
        <begin position="403"/>
        <end position="438"/>
    </location>
</feature>
<dbReference type="InParanoid" id="K3WW46"/>
<dbReference type="EnsemblProtists" id="PYU1_T009194">
    <property type="protein sequence ID" value="PYU1_T009194"/>
    <property type="gene ID" value="PYU1_G009176"/>
</dbReference>
<sequence>MASPSMRPVSKAPTYSSPKPASPRAAYYSNQYDENDEDEKDDNRFSELSVRDFHDSEFELDLDDLHLDSSGRDSRVYNIDEEDEEDEEESDDEDARNTLKLSFVMPSRGNGISNKFGHHNQKYGNHIDEHDDDDDNGFEFHDSEIGIEFSYDEIEEIEEFNDSKYEAIEEIGEEIQEISTMSAAMVQRNRLLDELRRTRLMDYDIMDSGKEQAFDLIAMQAAQFMGCSLASISFVDDKREYIKAACGVQVLRTNINEISKSNSLAAHIVQRCAADDLSMVVVLDARHDEALSTNLFVFDAPFLRFVVGIPIKTRDGVVIGALVLADDRPRREITLTESTVLKDFGEQVNELMEERWQRRMYQHRADPAPEQIQQTLQSLLSQSYHTGQQLRRQGREVERQNFHRSLPPPRAQQQRSHRRHQQSTEPVHGRLTMQGIEL</sequence>
<name>K3WW46_GLOUD</name>
<dbReference type="Gene3D" id="3.30.450.40">
    <property type="match status" value="1"/>
</dbReference>
<protein>
    <recommendedName>
        <fullName evidence="2">GAF domain-containing protein</fullName>
    </recommendedName>
</protein>
<reference evidence="4" key="2">
    <citation type="submission" date="2010-04" db="EMBL/GenBank/DDBJ databases">
        <authorList>
            <person name="Buell R."/>
            <person name="Hamilton J."/>
            <person name="Hostetler J."/>
        </authorList>
    </citation>
    <scope>NUCLEOTIDE SEQUENCE [LARGE SCALE GENOMIC DNA]</scope>
    <source>
        <strain evidence="4">DAOM:BR144</strain>
    </source>
</reference>
<dbReference type="Pfam" id="PF01590">
    <property type="entry name" value="GAF"/>
    <property type="match status" value="1"/>
</dbReference>
<dbReference type="VEuPathDB" id="FungiDB:PYU1_G009176"/>
<dbReference type="OMA" id="HIDEHDD"/>
<evidence type="ECO:0000313" key="4">
    <source>
        <dbReference type="Proteomes" id="UP000019132"/>
    </source>
</evidence>
<evidence type="ECO:0000259" key="2">
    <source>
        <dbReference type="Pfam" id="PF01590"/>
    </source>
</evidence>
<feature type="domain" description="GAF" evidence="2">
    <location>
        <begin position="211"/>
        <end position="349"/>
    </location>
</feature>
<keyword evidence="4" id="KW-1185">Reference proteome</keyword>
<dbReference type="PANTHER" id="PTHR43102:SF2">
    <property type="entry name" value="GAF DOMAIN-CONTAINING PROTEIN"/>
    <property type="match status" value="1"/>
</dbReference>
<dbReference type="HOGENOM" id="CLU_626269_0_0_1"/>
<dbReference type="Proteomes" id="UP000019132">
    <property type="component" value="Unassembled WGS sequence"/>
</dbReference>
<evidence type="ECO:0000256" key="1">
    <source>
        <dbReference type="SAM" id="MobiDB-lite"/>
    </source>
</evidence>
<evidence type="ECO:0000313" key="3">
    <source>
        <dbReference type="EnsemblProtists" id="PYU1_T009194"/>
    </source>
</evidence>
<dbReference type="InterPro" id="IPR003018">
    <property type="entry name" value="GAF"/>
</dbReference>
<proteinExistence type="predicted"/>
<feature type="compositionally biased region" description="Basic and acidic residues" evidence="1">
    <location>
        <begin position="63"/>
        <end position="75"/>
    </location>
</feature>
<dbReference type="AlphaFoldDB" id="K3WW46"/>
<dbReference type="PANTHER" id="PTHR43102">
    <property type="entry name" value="SLR1143 PROTEIN"/>
    <property type="match status" value="1"/>
</dbReference>
<organism evidence="3 4">
    <name type="scientific">Globisporangium ultimum (strain ATCC 200006 / CBS 805.95 / DAOM BR144)</name>
    <name type="common">Pythium ultimum</name>
    <dbReference type="NCBI Taxonomy" id="431595"/>
    <lineage>
        <taxon>Eukaryota</taxon>
        <taxon>Sar</taxon>
        <taxon>Stramenopiles</taxon>
        <taxon>Oomycota</taxon>
        <taxon>Peronosporomycetes</taxon>
        <taxon>Pythiales</taxon>
        <taxon>Pythiaceae</taxon>
        <taxon>Globisporangium</taxon>
    </lineage>
</organism>
<dbReference type="InterPro" id="IPR029016">
    <property type="entry name" value="GAF-like_dom_sf"/>
</dbReference>
<dbReference type="SUPFAM" id="SSF55781">
    <property type="entry name" value="GAF domain-like"/>
    <property type="match status" value="1"/>
</dbReference>
<reference evidence="4" key="1">
    <citation type="journal article" date="2010" name="Genome Biol.">
        <title>Genome sequence of the necrotrophic plant pathogen Pythium ultimum reveals original pathogenicity mechanisms and effector repertoire.</title>
        <authorList>
            <person name="Levesque C.A."/>
            <person name="Brouwer H."/>
            <person name="Cano L."/>
            <person name="Hamilton J.P."/>
            <person name="Holt C."/>
            <person name="Huitema E."/>
            <person name="Raffaele S."/>
            <person name="Robideau G.P."/>
            <person name="Thines M."/>
            <person name="Win J."/>
            <person name="Zerillo M.M."/>
            <person name="Beakes G.W."/>
            <person name="Boore J.L."/>
            <person name="Busam D."/>
            <person name="Dumas B."/>
            <person name="Ferriera S."/>
            <person name="Fuerstenberg S.I."/>
            <person name="Gachon C.M."/>
            <person name="Gaulin E."/>
            <person name="Govers F."/>
            <person name="Grenville-Briggs L."/>
            <person name="Horner N."/>
            <person name="Hostetler J."/>
            <person name="Jiang R.H."/>
            <person name="Johnson J."/>
            <person name="Krajaejun T."/>
            <person name="Lin H."/>
            <person name="Meijer H.J."/>
            <person name="Moore B."/>
            <person name="Morris P."/>
            <person name="Phuntmart V."/>
            <person name="Puiu D."/>
            <person name="Shetty J."/>
            <person name="Stajich J.E."/>
            <person name="Tripathy S."/>
            <person name="Wawra S."/>
            <person name="van West P."/>
            <person name="Whitty B.R."/>
            <person name="Coutinho P.M."/>
            <person name="Henrissat B."/>
            <person name="Martin F."/>
            <person name="Thomas P.D."/>
            <person name="Tyler B.M."/>
            <person name="De Vries R.P."/>
            <person name="Kamoun S."/>
            <person name="Yandell M."/>
            <person name="Tisserat N."/>
            <person name="Buell C.R."/>
        </authorList>
    </citation>
    <scope>NUCLEOTIDE SEQUENCE</scope>
    <source>
        <strain evidence="4">DAOM:BR144</strain>
    </source>
</reference>
<feature type="region of interest" description="Disordered" evidence="1">
    <location>
        <begin position="1"/>
        <end position="43"/>
    </location>
</feature>
<reference evidence="3" key="3">
    <citation type="submission" date="2015-02" db="UniProtKB">
        <authorList>
            <consortium name="EnsemblProtists"/>
        </authorList>
    </citation>
    <scope>IDENTIFICATION</scope>
    <source>
        <strain evidence="3">DAOM BR144</strain>
    </source>
</reference>
<dbReference type="eggNOG" id="ENOG502SNUC">
    <property type="taxonomic scope" value="Eukaryota"/>
</dbReference>
<feature type="region of interest" description="Disordered" evidence="1">
    <location>
        <begin position="63"/>
        <end position="97"/>
    </location>
</feature>
<feature type="compositionally biased region" description="Acidic residues" evidence="1">
    <location>
        <begin position="79"/>
        <end position="94"/>
    </location>
</feature>
<dbReference type="EMBL" id="GL376632">
    <property type="status" value="NOT_ANNOTATED_CDS"/>
    <property type="molecule type" value="Genomic_DNA"/>
</dbReference>
<accession>K3WW46</accession>